<keyword evidence="2" id="KW-1185">Reference proteome</keyword>
<evidence type="ECO:0000313" key="1">
    <source>
        <dbReference type="EMBL" id="UNV85141.1"/>
    </source>
</evidence>
<dbReference type="RefSeq" id="WP_009312651.1">
    <property type="nucleotide sequence ID" value="NZ_CP094241.1"/>
</dbReference>
<dbReference type="Proteomes" id="UP000829455">
    <property type="component" value="Chromosome"/>
</dbReference>
<accession>A0ABY3Y8H8</accession>
<organism evidence="1 2">
    <name type="scientific">Neisseria macacae ATCC 33926</name>
    <dbReference type="NCBI Taxonomy" id="997348"/>
    <lineage>
        <taxon>Bacteria</taxon>
        <taxon>Pseudomonadati</taxon>
        <taxon>Pseudomonadota</taxon>
        <taxon>Betaproteobacteria</taxon>
        <taxon>Neisseriales</taxon>
        <taxon>Neisseriaceae</taxon>
        <taxon>Neisseria</taxon>
    </lineage>
</organism>
<dbReference type="EMBL" id="CP094241">
    <property type="protein sequence ID" value="UNV85141.1"/>
    <property type="molecule type" value="Genomic_DNA"/>
</dbReference>
<sequence>MNKKILMVLCIFLLCYFYKNLHPKVTYFYYNEGKRTSITLIRSDGSKEYLRPFFTNNVTFYFPFDWSSEPDGIILISKHETTIFLKEDITFCTMEIYLDENQKISDVKQYDGLCIKP</sequence>
<reference evidence="1 2" key="1">
    <citation type="submission" date="2022-03" db="EMBL/GenBank/DDBJ databases">
        <title>Genome sequencing of Neisseria macacae.</title>
        <authorList>
            <person name="Baek M.-G."/>
        </authorList>
    </citation>
    <scope>NUCLEOTIDE SEQUENCE [LARGE SCALE GENOMIC DNA]</scope>
    <source>
        <strain evidence="1 2">ATCC 33926</strain>
    </source>
</reference>
<proteinExistence type="predicted"/>
<protein>
    <submittedName>
        <fullName evidence="1">Uncharacterized protein</fullName>
    </submittedName>
</protein>
<evidence type="ECO:0000313" key="2">
    <source>
        <dbReference type="Proteomes" id="UP000829455"/>
    </source>
</evidence>
<name>A0ABY3Y8H8_9NEIS</name>
<gene>
    <name evidence="1" type="ORF">MON40_00990</name>
</gene>